<dbReference type="EMBL" id="JBBDHD010000294">
    <property type="protein sequence ID" value="MFH7600625.1"/>
    <property type="molecule type" value="Genomic_DNA"/>
</dbReference>
<protein>
    <submittedName>
        <fullName evidence="1">Uncharacterized protein</fullName>
    </submittedName>
</protein>
<gene>
    <name evidence="1" type="ORF">WDV06_36855</name>
</gene>
<organism evidence="1 2">
    <name type="scientific">Streptomyces racemochromogenes</name>
    <dbReference type="NCBI Taxonomy" id="67353"/>
    <lineage>
        <taxon>Bacteria</taxon>
        <taxon>Bacillati</taxon>
        <taxon>Actinomycetota</taxon>
        <taxon>Actinomycetes</taxon>
        <taxon>Kitasatosporales</taxon>
        <taxon>Streptomycetaceae</taxon>
        <taxon>Streptomyces</taxon>
    </lineage>
</organism>
<name>A0ABW7PQD1_9ACTN</name>
<evidence type="ECO:0000313" key="1">
    <source>
        <dbReference type="EMBL" id="MFH7600625.1"/>
    </source>
</evidence>
<accession>A0ABW7PQD1</accession>
<dbReference type="RefSeq" id="WP_395514162.1">
    <property type="nucleotide sequence ID" value="NZ_JBBDHD010000294.1"/>
</dbReference>
<reference evidence="1 2" key="1">
    <citation type="submission" date="2024-03" db="EMBL/GenBank/DDBJ databases">
        <title>Whole genome sequencing of Streptomyces racemochromogenes, to identify antimicrobial biosynthetic gene clusters.</title>
        <authorList>
            <person name="Suryawanshi P."/>
            <person name="Krishnaraj P.U."/>
            <person name="Arun Y.P."/>
            <person name="Suryawanshi M.P."/>
            <person name="Rakshit O."/>
        </authorList>
    </citation>
    <scope>NUCLEOTIDE SEQUENCE [LARGE SCALE GENOMIC DNA]</scope>
    <source>
        <strain evidence="1 2">AUDT626</strain>
    </source>
</reference>
<comment type="caution">
    <text evidence="1">The sequence shown here is derived from an EMBL/GenBank/DDBJ whole genome shotgun (WGS) entry which is preliminary data.</text>
</comment>
<dbReference type="Proteomes" id="UP001610631">
    <property type="component" value="Unassembled WGS sequence"/>
</dbReference>
<sequence length="146" mass="16127">MFLTAILALAMSATPQPLYTETSHAGESLDAFATRIAARAVEESLQVSGEICGEIRSEGDGHAVSFYTVRHQTACSYLREPGHTYTGLTYHTHIFIGVTNTDTLRQKIYSPRFSEEDYSHPGYMTTGKVTLFQDGSRGSVRRVSSR</sequence>
<proteinExistence type="predicted"/>
<evidence type="ECO:0000313" key="2">
    <source>
        <dbReference type="Proteomes" id="UP001610631"/>
    </source>
</evidence>
<keyword evidence="2" id="KW-1185">Reference proteome</keyword>